<dbReference type="GO" id="GO:0004519">
    <property type="term" value="F:endonuclease activity"/>
    <property type="evidence" value="ECO:0007669"/>
    <property type="project" value="UniProtKB-KW"/>
</dbReference>
<dbReference type="EMBL" id="FNBJ01000039">
    <property type="protein sequence ID" value="SDG03428.1"/>
    <property type="molecule type" value="Genomic_DNA"/>
</dbReference>
<evidence type="ECO:0000313" key="5">
    <source>
        <dbReference type="EMBL" id="SET20470.1"/>
    </source>
</evidence>
<evidence type="ECO:0000256" key="1">
    <source>
        <dbReference type="SAM" id="Coils"/>
    </source>
</evidence>
<dbReference type="Pfam" id="PF15781">
    <property type="entry name" value="ParE-like_toxin"/>
    <property type="match status" value="1"/>
</dbReference>
<keyword evidence="1" id="KW-0175">Coiled coil</keyword>
<protein>
    <submittedName>
        <fullName evidence="4">ParE-like toxin of type II toxin-antitoxin system</fullName>
    </submittedName>
    <submittedName>
        <fullName evidence="2">mRNA-degrading endonuclease RelE of RelBE toxin-antitoxin system</fullName>
    </submittedName>
</protein>
<evidence type="ECO:0000313" key="7">
    <source>
        <dbReference type="Proteomes" id="UP000198945"/>
    </source>
</evidence>
<accession>A0A1G8NW30</accession>
<dbReference type="SUPFAM" id="SSF143011">
    <property type="entry name" value="RelE-like"/>
    <property type="match status" value="1"/>
</dbReference>
<dbReference type="Proteomes" id="UP000198612">
    <property type="component" value="Unassembled WGS sequence"/>
</dbReference>
<reference evidence="2 9" key="3">
    <citation type="submission" date="2018-04" db="EMBL/GenBank/DDBJ databases">
        <title>Subsurface microbial communities from deep shales in Ohio and West Virginia, USA.</title>
        <authorList>
            <person name="Wrighton K."/>
        </authorList>
    </citation>
    <scope>NUCLEOTIDE SEQUENCE [LARGE SCALE GENOMIC DNA]</scope>
    <source>
        <strain evidence="2 9">MSL28</strain>
    </source>
</reference>
<reference evidence="6 8" key="2">
    <citation type="submission" date="2016-10" db="EMBL/GenBank/DDBJ databases">
        <authorList>
            <person name="Varghese N."/>
            <person name="Submissions S."/>
        </authorList>
    </citation>
    <scope>NUCLEOTIDE SEQUENCE [LARGE SCALE GENOMIC DNA]</scope>
    <source>
        <strain evidence="3 8">WG2</strain>
        <strain evidence="5 6">WG5</strain>
    </source>
</reference>
<keyword evidence="2" id="KW-0378">Hydrolase</keyword>
<dbReference type="Proteomes" id="UP000247389">
    <property type="component" value="Unassembled WGS sequence"/>
</dbReference>
<evidence type="ECO:0000313" key="4">
    <source>
        <dbReference type="EMBL" id="SDI84348.1"/>
    </source>
</evidence>
<proteinExistence type="predicted"/>
<keyword evidence="8" id="KW-1185">Reference proteome</keyword>
<dbReference type="AlphaFoldDB" id="A0A1G8NW30"/>
<feature type="coiled-coil region" evidence="1">
    <location>
        <begin position="9"/>
        <end position="36"/>
    </location>
</feature>
<dbReference type="EMBL" id="QICM01000029">
    <property type="protein sequence ID" value="PXV62773.1"/>
    <property type="molecule type" value="Genomic_DNA"/>
</dbReference>
<dbReference type="Proteomes" id="UP000199519">
    <property type="component" value="Unassembled WGS sequence"/>
</dbReference>
<evidence type="ECO:0000313" key="6">
    <source>
        <dbReference type="Proteomes" id="UP000198612"/>
    </source>
</evidence>
<dbReference type="EMBL" id="FNEH01000017">
    <property type="protein sequence ID" value="SDI84348.1"/>
    <property type="molecule type" value="Genomic_DNA"/>
</dbReference>
<dbReference type="InterPro" id="IPR035093">
    <property type="entry name" value="RelE/ParE_toxin_dom_sf"/>
</dbReference>
<dbReference type="InterPro" id="IPR031552">
    <property type="entry name" value="ParE-like_toxin"/>
</dbReference>
<evidence type="ECO:0000313" key="2">
    <source>
        <dbReference type="EMBL" id="PXV62773.1"/>
    </source>
</evidence>
<reference evidence="4 7" key="1">
    <citation type="submission" date="2016-10" db="EMBL/GenBank/DDBJ databases">
        <authorList>
            <person name="de Groot N.N."/>
        </authorList>
    </citation>
    <scope>NUCLEOTIDE SEQUENCE [LARGE SCALE GENOMIC DNA]</scope>
    <source>
        <strain evidence="4 7">WG7</strain>
    </source>
</reference>
<keyword evidence="2" id="KW-0540">Nuclease</keyword>
<dbReference type="EMBL" id="FOHG01000039">
    <property type="protein sequence ID" value="SET20470.1"/>
    <property type="molecule type" value="Genomic_DNA"/>
</dbReference>
<dbReference type="Proteomes" id="UP000198945">
    <property type="component" value="Unassembled WGS sequence"/>
</dbReference>
<sequence length="104" mass="12036">MNNYSVEIIHLVKEDLKKLRHQKEAAVNQIISLEKEPIKKSKSLSGTLKGLRSFKFTLADGQYRAIFKILEDNKVCLLIIVGSRQNIYLEAKRRVKNLKKQGLR</sequence>
<evidence type="ECO:0000313" key="8">
    <source>
        <dbReference type="Proteomes" id="UP000199519"/>
    </source>
</evidence>
<evidence type="ECO:0000313" key="9">
    <source>
        <dbReference type="Proteomes" id="UP000247389"/>
    </source>
</evidence>
<dbReference type="Gene3D" id="3.30.2310.20">
    <property type="entry name" value="RelE-like"/>
    <property type="match status" value="1"/>
</dbReference>
<gene>
    <name evidence="2" type="ORF">C8C78_12922</name>
    <name evidence="3" type="ORF">SAMN04488598_13918</name>
    <name evidence="5" type="ORF">SAMN04515652_13918</name>
    <name evidence="4" type="ORF">SAMN04515654_1178</name>
</gene>
<keyword evidence="2" id="KW-0255">Endonuclease</keyword>
<evidence type="ECO:0000313" key="3">
    <source>
        <dbReference type="EMBL" id="SDG03428.1"/>
    </source>
</evidence>
<dbReference type="RefSeq" id="WP_089717049.1">
    <property type="nucleotide sequence ID" value="NZ_FNBJ01000039.1"/>
</dbReference>
<organism evidence="4 7">
    <name type="scientific">Halanaerobium congolense</name>
    <dbReference type="NCBI Taxonomy" id="54121"/>
    <lineage>
        <taxon>Bacteria</taxon>
        <taxon>Bacillati</taxon>
        <taxon>Bacillota</taxon>
        <taxon>Clostridia</taxon>
        <taxon>Halanaerobiales</taxon>
        <taxon>Halanaerobiaceae</taxon>
        <taxon>Halanaerobium</taxon>
    </lineage>
</organism>
<name>A0A1G8NW30_9FIRM</name>